<dbReference type="Pfam" id="PF01547">
    <property type="entry name" value="SBP_bac_1"/>
    <property type="match status" value="1"/>
</dbReference>
<reference evidence="4 5" key="1">
    <citation type="submission" date="2019-12" db="EMBL/GenBank/DDBJ databases">
        <authorList>
            <person name="Lee S.D."/>
        </authorList>
    </citation>
    <scope>NUCLEOTIDE SEQUENCE [LARGE SCALE GENOMIC DNA]</scope>
    <source>
        <strain evidence="4 5">GH1-50</strain>
    </source>
</reference>
<dbReference type="RefSeq" id="WP_160765014.1">
    <property type="nucleotide sequence ID" value="NZ_WUPT01000002.1"/>
</dbReference>
<sequence length="422" mass="47286">MRSMLKASVATLTTAAVLAGGAAFAGSHSLSGDLKIFLDTSNPAPRATMEAMIADFQEMHPDLNIETTVIDREAYKTQIRNFLTADAPDVATWYAANRMRPYVEAGLFEDVSDLWQEPEIAENLASTKGALTIDDKQWGVPYTYYQWGVYYRKDIYEELGLSEPSNWDEFKANCQAIVDSGRACFTIGTKFLWTAGGWFDYLNVRTNGFDFHMDMAAGNVEWTDDRVRQTFANWRELIDMGAFVENHQNYSWQEALPFMVNGEAAGYLMGNFAVAPLREAGLTDDQLDFYQFPAINPDVELAEDAPTDTFHIPANASNKDAAREFLRFVVSADVQTEINNGQNLGQLPVNAAASVDDDKFLNEGFAMLSSNSPGGVAQFFDRDFPAEMAAEAMQGFQEFMVFPDNLDDILNRLERVRQRVYQ</sequence>
<accession>A0A7C9J568</accession>
<dbReference type="InterPro" id="IPR050490">
    <property type="entry name" value="Bact_solute-bd_prot1"/>
</dbReference>
<name>A0A7C9J568_9RHOB</name>
<dbReference type="SUPFAM" id="SSF53850">
    <property type="entry name" value="Periplasmic binding protein-like II"/>
    <property type="match status" value="1"/>
</dbReference>
<comment type="similarity">
    <text evidence="2">Belongs to the bacterial solute-binding protein 1 family.</text>
</comment>
<dbReference type="EMBL" id="WUPT01000002">
    <property type="protein sequence ID" value="MXQ09161.1"/>
    <property type="molecule type" value="Genomic_DNA"/>
</dbReference>
<evidence type="ECO:0000256" key="2">
    <source>
        <dbReference type="ARBA" id="ARBA00008520"/>
    </source>
</evidence>
<keyword evidence="3" id="KW-0732">Signal</keyword>
<gene>
    <name evidence="4" type="ORF">GQ651_15040</name>
</gene>
<feature type="chain" id="PRO_5028848572" evidence="3">
    <location>
        <begin position="26"/>
        <end position="422"/>
    </location>
</feature>
<evidence type="ECO:0000313" key="4">
    <source>
        <dbReference type="EMBL" id="MXQ09161.1"/>
    </source>
</evidence>
<protein>
    <submittedName>
        <fullName evidence="4">Extracellular solute-binding protein</fullName>
    </submittedName>
</protein>
<evidence type="ECO:0000256" key="1">
    <source>
        <dbReference type="ARBA" id="ARBA00004418"/>
    </source>
</evidence>
<dbReference type="InterPro" id="IPR006059">
    <property type="entry name" value="SBP"/>
</dbReference>
<dbReference type="AlphaFoldDB" id="A0A7C9J568"/>
<comment type="subcellular location">
    <subcellularLocation>
        <location evidence="1">Periplasm</location>
    </subcellularLocation>
</comment>
<evidence type="ECO:0000256" key="3">
    <source>
        <dbReference type="SAM" id="SignalP"/>
    </source>
</evidence>
<dbReference type="Proteomes" id="UP000480350">
    <property type="component" value="Unassembled WGS sequence"/>
</dbReference>
<dbReference type="PANTHER" id="PTHR43649:SF14">
    <property type="entry name" value="BLR3389 PROTEIN"/>
    <property type="match status" value="1"/>
</dbReference>
<feature type="signal peptide" evidence="3">
    <location>
        <begin position="1"/>
        <end position="25"/>
    </location>
</feature>
<evidence type="ECO:0000313" key="5">
    <source>
        <dbReference type="Proteomes" id="UP000480350"/>
    </source>
</evidence>
<reference evidence="4 5" key="2">
    <citation type="submission" date="2020-03" db="EMBL/GenBank/DDBJ databases">
        <title>Kangsaoukella pontilimi gen. nov., sp. nov., a new member of the family Rhodobacteraceae isolated from a tidal mudflat.</title>
        <authorList>
            <person name="Kim I.S."/>
        </authorList>
    </citation>
    <scope>NUCLEOTIDE SEQUENCE [LARGE SCALE GENOMIC DNA]</scope>
    <source>
        <strain evidence="4 5">GH1-50</strain>
    </source>
</reference>
<comment type="caution">
    <text evidence="4">The sequence shown here is derived from an EMBL/GenBank/DDBJ whole genome shotgun (WGS) entry which is preliminary data.</text>
</comment>
<organism evidence="4 5">
    <name type="scientific">Kangsaoukella pontilimi</name>
    <dbReference type="NCBI Taxonomy" id="2691042"/>
    <lineage>
        <taxon>Bacteria</taxon>
        <taxon>Pseudomonadati</taxon>
        <taxon>Pseudomonadota</taxon>
        <taxon>Alphaproteobacteria</taxon>
        <taxon>Rhodobacterales</taxon>
        <taxon>Paracoccaceae</taxon>
        <taxon>Kangsaoukella</taxon>
    </lineage>
</organism>
<dbReference type="GO" id="GO:0042597">
    <property type="term" value="C:periplasmic space"/>
    <property type="evidence" value="ECO:0007669"/>
    <property type="project" value="UniProtKB-SubCell"/>
</dbReference>
<proteinExistence type="inferred from homology"/>
<dbReference type="Gene3D" id="3.40.190.10">
    <property type="entry name" value="Periplasmic binding protein-like II"/>
    <property type="match status" value="2"/>
</dbReference>
<keyword evidence="5" id="KW-1185">Reference proteome</keyword>
<dbReference type="PANTHER" id="PTHR43649">
    <property type="entry name" value="ARABINOSE-BINDING PROTEIN-RELATED"/>
    <property type="match status" value="1"/>
</dbReference>